<keyword evidence="4" id="KW-1185">Reference proteome</keyword>
<feature type="transmembrane region" description="Helical" evidence="2">
    <location>
        <begin position="20"/>
        <end position="41"/>
    </location>
</feature>
<proteinExistence type="predicted"/>
<dbReference type="AlphaFoldDB" id="A0A2M9BZK3"/>
<organism evidence="3 4">
    <name type="scientific">Compostimonas suwonensis</name>
    <dbReference type="NCBI Taxonomy" id="1048394"/>
    <lineage>
        <taxon>Bacteria</taxon>
        <taxon>Bacillati</taxon>
        <taxon>Actinomycetota</taxon>
        <taxon>Actinomycetes</taxon>
        <taxon>Micrococcales</taxon>
        <taxon>Microbacteriaceae</taxon>
        <taxon>Compostimonas</taxon>
    </lineage>
</organism>
<dbReference type="Proteomes" id="UP000230161">
    <property type="component" value="Unassembled WGS sequence"/>
</dbReference>
<feature type="compositionally biased region" description="Low complexity" evidence="1">
    <location>
        <begin position="189"/>
        <end position="205"/>
    </location>
</feature>
<evidence type="ECO:0000256" key="2">
    <source>
        <dbReference type="SAM" id="Phobius"/>
    </source>
</evidence>
<keyword evidence="2" id="KW-0472">Membrane</keyword>
<evidence type="ECO:0000313" key="4">
    <source>
        <dbReference type="Proteomes" id="UP000230161"/>
    </source>
</evidence>
<feature type="region of interest" description="Disordered" evidence="1">
    <location>
        <begin position="181"/>
        <end position="205"/>
    </location>
</feature>
<accession>A0A2M9BZK3</accession>
<keyword evidence="2" id="KW-0812">Transmembrane</keyword>
<evidence type="ECO:0000256" key="1">
    <source>
        <dbReference type="SAM" id="MobiDB-lite"/>
    </source>
</evidence>
<protein>
    <submittedName>
        <fullName evidence="3">Uncharacterized protein</fullName>
    </submittedName>
</protein>
<keyword evidence="2" id="KW-1133">Transmembrane helix</keyword>
<evidence type="ECO:0000313" key="3">
    <source>
        <dbReference type="EMBL" id="PJJ63515.1"/>
    </source>
</evidence>
<gene>
    <name evidence="3" type="ORF">CLV54_1183</name>
</gene>
<name>A0A2M9BZK3_9MICO</name>
<dbReference type="RefSeq" id="WP_211294459.1">
    <property type="nucleotide sequence ID" value="NZ_PGFB01000002.1"/>
</dbReference>
<feature type="region of interest" description="Disordered" evidence="1">
    <location>
        <begin position="221"/>
        <end position="246"/>
    </location>
</feature>
<sequence>MQWWNDFVDWFLSSGARPVLFGSAVIFVSILVSGLLGGWIARGATRRVLAQRDAEHKSAAIAALVDAATEASVWNSLTPQEQVLADRAVGQADIHVRLLPIRGSAITADWAAHQLAVMKRNSATFGYQLEPAIAEFRDRLVDWQERPSRARKAFQADLTAWTYETSPVERTLLEQQDAWVAQQHHQQYTPPAASAPTRPAAAPDTATQQLINDVAAIENSAPVPAPVPAYPNAKPTGLEAPGQTRP</sequence>
<dbReference type="EMBL" id="PGFB01000002">
    <property type="protein sequence ID" value="PJJ63515.1"/>
    <property type="molecule type" value="Genomic_DNA"/>
</dbReference>
<reference evidence="3 4" key="1">
    <citation type="submission" date="2017-11" db="EMBL/GenBank/DDBJ databases">
        <title>Genomic Encyclopedia of Archaeal and Bacterial Type Strains, Phase II (KMG-II): From Individual Species to Whole Genera.</title>
        <authorList>
            <person name="Goeker M."/>
        </authorList>
    </citation>
    <scope>NUCLEOTIDE SEQUENCE [LARGE SCALE GENOMIC DNA]</scope>
    <source>
        <strain evidence="3 4">DSM 25625</strain>
    </source>
</reference>
<comment type="caution">
    <text evidence="3">The sequence shown here is derived from an EMBL/GenBank/DDBJ whole genome shotgun (WGS) entry which is preliminary data.</text>
</comment>